<dbReference type="PANTHER" id="PTHR34203">
    <property type="entry name" value="METHYLTRANSFERASE, FKBM FAMILY PROTEIN"/>
    <property type="match status" value="1"/>
</dbReference>
<accession>A0A450RVL6</accession>
<dbReference type="GO" id="GO:0008168">
    <property type="term" value="F:methyltransferase activity"/>
    <property type="evidence" value="ECO:0007669"/>
    <property type="project" value="UniProtKB-KW"/>
</dbReference>
<dbReference type="EMBL" id="CAADEY010000004">
    <property type="protein sequence ID" value="VFJ43159.1"/>
    <property type="molecule type" value="Genomic_DNA"/>
</dbReference>
<evidence type="ECO:0000259" key="2">
    <source>
        <dbReference type="Pfam" id="PF05050"/>
    </source>
</evidence>
<dbReference type="Pfam" id="PF05050">
    <property type="entry name" value="Methyltransf_21"/>
    <property type="match status" value="1"/>
</dbReference>
<dbReference type="SUPFAM" id="SSF53756">
    <property type="entry name" value="UDP-Glycosyltransferase/glycogen phosphorylase"/>
    <property type="match status" value="1"/>
</dbReference>
<sequence>MIILYLPIVTKKDQLIDLLSRAAWFLTFCPIGRLYVLVDSEQLTRTVWRVAPGMDGKIEKNFEKLRKIISFVVVSNEHDLQPYIDKANIILRWKKDACPNFMSGDVLESWLNEKRVWEVDPSAVRLEGSYYIEVGLSLTNKLALIKKNQNQFKQLASKLGKFKRAYILATGPTVSNYKKYDFHDSLSVICNTVILDDELMRVVRPQILVFADPIFHFGPSQYAGTFRKSLVASAQKYSFTICIPFKYYGLFVSAVPELANRTIGIPYTKDRDWNFSLEKDLELRATANILTFLMVPLAGTFANEIRFLGCDGRPFDENSYFWGHNEKTQINDKMENIQQVHPGFFAINYNDYYLEHCKTLEDQLIFGEELGLKFYSLADSYIPAMKSRVVANLLQQAESLELISLNPDAESGFGHFVNYERNLRRSLHKLGMRHVILGPLAADVDTCREFPDMIKLFSIRSHILHGEDVGVEQRVDHQFVRLAQEYLAERNGIHDRMVFMYCGSLEVAYGLRKVALQFPETVFHVNLFYLSCVDISKPVFINLWKDKLHSIYDIKNIRLYCPTDELSIELFSVFGVRLPVLSHPSTTYYDDELPKVMRNNSLVKNVLYLGNLRAGKGCQLTRLSISKLLELCGNECIIKVRRPPQGKETKEIKSFFESVNKRVEVIDGNIGKQEFKRIIEEADVMVLPYTPDKFRNRTSGLLIDGLYAGIPCVVLENTWLSSIVMTYKHGLVCAPNEDAILQSIINILNNYESFQNSALESRYAYLRKNSWDSLAKQLCESKFVDDEHLNSESANSALRIPKPMLIEERYKIAKERKKMLIIGNGPSARLLSEMGFHSIPADFDTFGTTCAFRYFERIGWWPTYYGLADRKVVFHHREKFNQLLTDLSVTTKKFFLSWQVSNSERLEVIPHSSTGSFCLMKSIELGYNEIYLIGVEGSYVEEITESRALTHEEISALGFDVLGLTKAESKLRIITKTPSFNPNYFCDDYQIEGDVYSLPQAHMHQRNWSVIARDAAAANINVFNLSPISRISVFERLNITTVFPQVQNILTDLPTPSIFGPFTRHSRIHWNETEGVFVFLRNCLCDGVMIDVGAHRGSAFGSFLDQGWRIFAFEPDEKNRAKLLERLAKHKNNTLVLLDTRCVSNKSQNGIPFYRSSQSTSISSLSAFHESHIEAQRVDTITLTEFFEDKPLPTVDFLKIDTEGHDLFVLQGFPWDRTKPAIIECEFEDSKTVPLGYTFHDLAGFLVEKGYTIYVSEWHPIIRYGIRHDWRCLKRYPCELEDVKAWGNLLAFRDPIDEQALIAAVRKVLKVGADNTAKPKPISDIAKGAPNAIDPDRSKKPPNNTIRIISGPHYKRLATGLWCYTHSDAPQRFWMAVFEGILPSAGREYSGGLRLTSNSIATIRVTLARHGATEYEGASREIRLMPGEGQTIRLTHAFTNPHGAIRIQVEVIELEGGNTADFGIDALWINESLTSIGSRLGNDNIDLPSDLSRANRLFREGDYRMAMGLYLLLHRQRPMKMYHDNAMMSARRLGMNWLTSVDELVEMVS</sequence>
<keyword evidence="3" id="KW-0808">Transferase</keyword>
<dbReference type="InterPro" id="IPR052514">
    <property type="entry name" value="SAM-dependent_MTase"/>
</dbReference>
<protein>
    <submittedName>
        <fullName evidence="3">Methyltransferase, FkbM family</fullName>
    </submittedName>
</protein>
<proteinExistence type="predicted"/>
<dbReference type="Pfam" id="PF13692">
    <property type="entry name" value="Glyco_trans_1_4"/>
    <property type="match status" value="1"/>
</dbReference>
<dbReference type="PANTHER" id="PTHR34203:SF15">
    <property type="entry name" value="SLL1173 PROTEIN"/>
    <property type="match status" value="1"/>
</dbReference>
<dbReference type="GO" id="GO:0032259">
    <property type="term" value="P:methylation"/>
    <property type="evidence" value="ECO:0007669"/>
    <property type="project" value="UniProtKB-KW"/>
</dbReference>
<dbReference type="InterPro" id="IPR006342">
    <property type="entry name" value="FkbM_mtfrase"/>
</dbReference>
<reference evidence="3" key="1">
    <citation type="submission" date="2019-02" db="EMBL/GenBank/DDBJ databases">
        <authorList>
            <person name="Gruber-Vodicka R. H."/>
            <person name="Seah K. B. B."/>
        </authorList>
    </citation>
    <scope>NUCLEOTIDE SEQUENCE</scope>
    <source>
        <strain evidence="3">BECK_DK161</strain>
    </source>
</reference>
<organism evidence="3">
    <name type="scientific">Candidatus Kentrum sp. DK</name>
    <dbReference type="NCBI Taxonomy" id="2126562"/>
    <lineage>
        <taxon>Bacteria</taxon>
        <taxon>Pseudomonadati</taxon>
        <taxon>Pseudomonadota</taxon>
        <taxon>Gammaproteobacteria</taxon>
        <taxon>Candidatus Kentrum</taxon>
    </lineage>
</organism>
<dbReference type="Gene3D" id="3.40.50.150">
    <property type="entry name" value="Vaccinia Virus protein VP39"/>
    <property type="match status" value="1"/>
</dbReference>
<evidence type="ECO:0000313" key="3">
    <source>
        <dbReference type="EMBL" id="VFJ43159.1"/>
    </source>
</evidence>
<dbReference type="SUPFAM" id="SSF53335">
    <property type="entry name" value="S-adenosyl-L-methionine-dependent methyltransferases"/>
    <property type="match status" value="1"/>
</dbReference>
<feature type="domain" description="Methyltransferase FkbM" evidence="2">
    <location>
        <begin position="1091"/>
        <end position="1252"/>
    </location>
</feature>
<dbReference type="NCBIfam" id="TIGR01444">
    <property type="entry name" value="fkbM_fam"/>
    <property type="match status" value="1"/>
</dbReference>
<evidence type="ECO:0000256" key="1">
    <source>
        <dbReference type="SAM" id="MobiDB-lite"/>
    </source>
</evidence>
<gene>
    <name evidence="3" type="ORF">BECKDK2373C_GA0170839_100440</name>
</gene>
<name>A0A450RVL6_9GAMM</name>
<feature type="region of interest" description="Disordered" evidence="1">
    <location>
        <begin position="1324"/>
        <end position="1345"/>
    </location>
</feature>
<dbReference type="Gene3D" id="3.40.50.2000">
    <property type="entry name" value="Glycogen Phosphorylase B"/>
    <property type="match status" value="1"/>
</dbReference>
<dbReference type="InterPro" id="IPR029063">
    <property type="entry name" value="SAM-dependent_MTases_sf"/>
</dbReference>
<keyword evidence="3" id="KW-0489">Methyltransferase</keyword>